<evidence type="ECO:0000313" key="2">
    <source>
        <dbReference type="EMBL" id="CDW78634.1"/>
    </source>
</evidence>
<feature type="region of interest" description="Disordered" evidence="1">
    <location>
        <begin position="103"/>
        <end position="128"/>
    </location>
</feature>
<evidence type="ECO:0000256" key="1">
    <source>
        <dbReference type="SAM" id="MobiDB-lite"/>
    </source>
</evidence>
<dbReference type="InParanoid" id="A0A078A8T1"/>
<reference evidence="2 3" key="1">
    <citation type="submission" date="2014-06" db="EMBL/GenBank/DDBJ databases">
        <authorList>
            <person name="Swart Estienne"/>
        </authorList>
    </citation>
    <scope>NUCLEOTIDE SEQUENCE [LARGE SCALE GENOMIC DNA]</scope>
    <source>
        <strain evidence="2 3">130c</strain>
    </source>
</reference>
<dbReference type="AlphaFoldDB" id="A0A078A8T1"/>
<organism evidence="2 3">
    <name type="scientific">Stylonychia lemnae</name>
    <name type="common">Ciliate</name>
    <dbReference type="NCBI Taxonomy" id="5949"/>
    <lineage>
        <taxon>Eukaryota</taxon>
        <taxon>Sar</taxon>
        <taxon>Alveolata</taxon>
        <taxon>Ciliophora</taxon>
        <taxon>Intramacronucleata</taxon>
        <taxon>Spirotrichea</taxon>
        <taxon>Stichotrichia</taxon>
        <taxon>Sporadotrichida</taxon>
        <taxon>Oxytrichidae</taxon>
        <taxon>Stylonychinae</taxon>
        <taxon>Stylonychia</taxon>
    </lineage>
</organism>
<gene>
    <name evidence="2" type="primary">Contig17344.g18461</name>
    <name evidence="2" type="ORF">STYLEM_7615</name>
</gene>
<name>A0A078A8T1_STYLE</name>
<protein>
    <submittedName>
        <fullName evidence="2">Uncharacterized protein</fullName>
    </submittedName>
</protein>
<sequence length="536" mass="62645">MKSKILQENTNRKELENSVYNFTYKFSQTLQHLNQQNKNPVKLPLSAKFKTLCDNNAMEFIDDFKNWILIPIENIIQHLTKEIQEKVVDYFSKFYKTLTAKEDKNEGKNKKTQDKNSKNENKDDKKEELDTIQTKYSTYVSNTIDEYQKGEKYKINWENLEIKFIEKLNLKSKYVSCNNEAPSQINQISSINKAQIKQSEKPNIPHKKGNDYQSNSIVKKKIKTFGEQICLPQNTQSLKNKVNSISLGKNLNNNDKKRNNTNNIRRQKIRKDQEIQQQNPINQLAGHPWNPIISINVGEKPSSPFNGPIDLSEGYLGQTITQQQSIRNSKEIAIKSGNGKRQNVKRIQSAVARTNMQLDKTNQQLTSQSKPKYTGRQSYFKIQQPNITQQNPTFPQRYPNFKVRQPYIKNIQPKYSLIQPSFASQPNNQNIQMDFITRYPDNTNRYLQFTSSQTSFNLPYYDPVKLQHFRTYKANAERRKSGLPNKALNYFLLSNDDIHRVQNKLQGKVKISPKKKKKKVDQIEHLLQTILNQKKN</sequence>
<accession>A0A078A8T1</accession>
<dbReference type="Proteomes" id="UP000039865">
    <property type="component" value="Unassembled WGS sequence"/>
</dbReference>
<keyword evidence="3" id="KW-1185">Reference proteome</keyword>
<evidence type="ECO:0000313" key="3">
    <source>
        <dbReference type="Proteomes" id="UP000039865"/>
    </source>
</evidence>
<proteinExistence type="predicted"/>
<dbReference type="EMBL" id="CCKQ01007269">
    <property type="protein sequence ID" value="CDW78634.1"/>
    <property type="molecule type" value="Genomic_DNA"/>
</dbReference>
<feature type="region of interest" description="Disordered" evidence="1">
    <location>
        <begin position="246"/>
        <end position="275"/>
    </location>
</feature>